<dbReference type="GO" id="GO:0006542">
    <property type="term" value="P:glutamine biosynthetic process"/>
    <property type="evidence" value="ECO:0007669"/>
    <property type="project" value="InterPro"/>
</dbReference>
<keyword evidence="9" id="KW-0812">Transmembrane</keyword>
<dbReference type="GO" id="GO:0005737">
    <property type="term" value="C:cytoplasm"/>
    <property type="evidence" value="ECO:0007669"/>
    <property type="project" value="TreeGrafter"/>
</dbReference>
<dbReference type="PANTHER" id="PTHR43407:SF1">
    <property type="entry name" value="LENGSIN"/>
    <property type="match status" value="1"/>
</dbReference>
<dbReference type="AlphaFoldDB" id="A0A6A6K0J1"/>
<keyword evidence="10" id="KW-0479">Metal-binding</keyword>
<dbReference type="InterPro" id="IPR036651">
    <property type="entry name" value="Gln_synt_N_sf"/>
</dbReference>
<evidence type="ECO:0000256" key="19">
    <source>
        <dbReference type="PROSITE-ProRule" id="PRU01331"/>
    </source>
</evidence>
<dbReference type="Pfam" id="PF03951">
    <property type="entry name" value="Gln-synt_N"/>
    <property type="match status" value="1"/>
</dbReference>
<dbReference type="Pfam" id="PF00953">
    <property type="entry name" value="Glycos_transf_4"/>
    <property type="match status" value="1"/>
</dbReference>
<dbReference type="EMBL" id="JAAGAX010000511">
    <property type="protein sequence ID" value="KAF2282187.1"/>
    <property type="molecule type" value="Genomic_DNA"/>
</dbReference>
<evidence type="ECO:0000256" key="7">
    <source>
        <dbReference type="ARBA" id="ARBA00022490"/>
    </source>
</evidence>
<dbReference type="CDD" id="cd00685">
    <property type="entry name" value="Trans_IPPS_HT"/>
    <property type="match status" value="1"/>
</dbReference>
<dbReference type="Gene3D" id="3.10.20.70">
    <property type="entry name" value="Glutamine synthetase, N-terminal domain"/>
    <property type="match status" value="1"/>
</dbReference>
<evidence type="ECO:0000313" key="23">
    <source>
        <dbReference type="Proteomes" id="UP000467840"/>
    </source>
</evidence>
<keyword evidence="13" id="KW-0472">Membrane</keyword>
<keyword evidence="23" id="KW-1185">Reference proteome</keyword>
<evidence type="ECO:0000256" key="4">
    <source>
        <dbReference type="ARBA" id="ARBA00006706"/>
    </source>
</evidence>
<dbReference type="SUPFAM" id="SSF48576">
    <property type="entry name" value="Terpenoid synthases"/>
    <property type="match status" value="1"/>
</dbReference>
<keyword evidence="7" id="KW-0963">Cytoplasm</keyword>
<dbReference type="Gene3D" id="3.30.590.10">
    <property type="entry name" value="Glutamine synthetase/guanido kinase, catalytic domain"/>
    <property type="match status" value="2"/>
</dbReference>
<comment type="function">
    <text evidence="15">May act as a component of the cytoskeleton or as a chaperone for the reorganization of intermediate filament proteins during terminal differentiation in the lens. Does not seem to have enzymatic activity.</text>
</comment>
<dbReference type="SUPFAM" id="SSF54368">
    <property type="entry name" value="Glutamine synthetase, N-terminal domain"/>
    <property type="match status" value="1"/>
</dbReference>
<dbReference type="PROSITE" id="PS00723">
    <property type="entry name" value="POLYPRENYL_SYNTHASE_1"/>
    <property type="match status" value="1"/>
</dbReference>
<evidence type="ECO:0000256" key="2">
    <source>
        <dbReference type="ARBA" id="ARBA00004141"/>
    </source>
</evidence>
<dbReference type="InterPro" id="IPR000715">
    <property type="entry name" value="Glycosyl_transferase_4"/>
</dbReference>
<comment type="caution">
    <text evidence="22">The sequence shown here is derived from an EMBL/GenBank/DDBJ whole genome shotgun (WGS) entry which is preliminary data.</text>
</comment>
<evidence type="ECO:0000256" key="9">
    <source>
        <dbReference type="ARBA" id="ARBA00022692"/>
    </source>
</evidence>
<dbReference type="InterPro" id="IPR033749">
    <property type="entry name" value="Polyprenyl_synt_CS"/>
</dbReference>
<organism evidence="22 23">
    <name type="scientific">Hevea brasiliensis</name>
    <name type="common">Para rubber tree</name>
    <name type="synonym">Siphonia brasiliensis</name>
    <dbReference type="NCBI Taxonomy" id="3981"/>
    <lineage>
        <taxon>Eukaryota</taxon>
        <taxon>Viridiplantae</taxon>
        <taxon>Streptophyta</taxon>
        <taxon>Embryophyta</taxon>
        <taxon>Tracheophyta</taxon>
        <taxon>Spermatophyta</taxon>
        <taxon>Magnoliopsida</taxon>
        <taxon>eudicotyledons</taxon>
        <taxon>Gunneridae</taxon>
        <taxon>Pentapetalae</taxon>
        <taxon>rosids</taxon>
        <taxon>fabids</taxon>
        <taxon>Malpighiales</taxon>
        <taxon>Euphorbiaceae</taxon>
        <taxon>Crotonoideae</taxon>
        <taxon>Micrandreae</taxon>
        <taxon>Hevea</taxon>
    </lineage>
</organism>
<gene>
    <name evidence="22" type="ORF">GH714_043011</name>
</gene>
<evidence type="ECO:0000256" key="6">
    <source>
        <dbReference type="ARBA" id="ARBA00011823"/>
    </source>
</evidence>
<protein>
    <recommendedName>
        <fullName evidence="17">Lengsin</fullName>
    </recommendedName>
    <alternativeName>
        <fullName evidence="14">Glutamate--ammonia ligase</fullName>
    </alternativeName>
    <alternativeName>
        <fullName evidence="18">Glutamate-ammonia ligase domain-containing protein 1</fullName>
    </alternativeName>
</protein>
<comment type="cofactor">
    <cofactor evidence="1">
        <name>Mg(2+)</name>
        <dbReference type="ChEBI" id="CHEBI:18420"/>
    </cofactor>
</comment>
<dbReference type="GO" id="GO:0004356">
    <property type="term" value="F:glutamine synthetase activity"/>
    <property type="evidence" value="ECO:0007669"/>
    <property type="project" value="InterPro"/>
</dbReference>
<reference evidence="22 23" key="1">
    <citation type="journal article" date="2020" name="Mol. Plant">
        <title>The Chromosome-Based Rubber Tree Genome Provides New Insights into Spurge Genome Evolution and Rubber Biosynthesis.</title>
        <authorList>
            <person name="Liu J."/>
            <person name="Shi C."/>
            <person name="Shi C.C."/>
            <person name="Li W."/>
            <person name="Zhang Q.J."/>
            <person name="Zhang Y."/>
            <person name="Li K."/>
            <person name="Lu H.F."/>
            <person name="Shi C."/>
            <person name="Zhu S.T."/>
            <person name="Xiao Z.Y."/>
            <person name="Nan H."/>
            <person name="Yue Y."/>
            <person name="Zhu X.G."/>
            <person name="Wu Y."/>
            <person name="Hong X.N."/>
            <person name="Fan G.Y."/>
            <person name="Tong Y."/>
            <person name="Zhang D."/>
            <person name="Mao C.L."/>
            <person name="Liu Y.L."/>
            <person name="Hao S.J."/>
            <person name="Liu W.Q."/>
            <person name="Lv M.Q."/>
            <person name="Zhang H.B."/>
            <person name="Liu Y."/>
            <person name="Hu-Tang G.R."/>
            <person name="Wang J.P."/>
            <person name="Wang J.H."/>
            <person name="Sun Y.H."/>
            <person name="Ni S.B."/>
            <person name="Chen W.B."/>
            <person name="Zhang X.C."/>
            <person name="Jiao Y.N."/>
            <person name="Eichler E.E."/>
            <person name="Li G.H."/>
            <person name="Liu X."/>
            <person name="Gao L.Z."/>
        </authorList>
    </citation>
    <scope>NUCLEOTIDE SEQUENCE [LARGE SCALE GENOMIC DNA]</scope>
    <source>
        <strain evidence="23">cv. GT1</strain>
        <tissue evidence="22">Leaf</tissue>
    </source>
</reference>
<comment type="subcellular location">
    <subcellularLocation>
        <location evidence="3">Cytoplasm</location>
    </subcellularLocation>
    <subcellularLocation>
        <location evidence="2">Membrane</location>
        <topology evidence="2">Multi-pass membrane protein</topology>
    </subcellularLocation>
</comment>
<evidence type="ECO:0000313" key="22">
    <source>
        <dbReference type="EMBL" id="KAF2282187.1"/>
    </source>
</evidence>
<dbReference type="PROSITE" id="PS51987">
    <property type="entry name" value="GS_CATALYTIC"/>
    <property type="match status" value="1"/>
</dbReference>
<dbReference type="InterPro" id="IPR014746">
    <property type="entry name" value="Gln_synth/guanido_kin_cat_dom"/>
</dbReference>
<evidence type="ECO:0000256" key="17">
    <source>
        <dbReference type="ARBA" id="ARBA00039404"/>
    </source>
</evidence>
<evidence type="ECO:0000256" key="14">
    <source>
        <dbReference type="ARBA" id="ARBA00030668"/>
    </source>
</evidence>
<dbReference type="PROSITE" id="PS00181">
    <property type="entry name" value="GLNA_ATP"/>
    <property type="match status" value="1"/>
</dbReference>
<keyword evidence="11" id="KW-0460">Magnesium</keyword>
<dbReference type="InterPro" id="IPR000092">
    <property type="entry name" value="Polyprenyl_synt"/>
</dbReference>
<comment type="subunit">
    <text evidence="6">Homooctamer.</text>
</comment>
<proteinExistence type="inferred from homology"/>
<evidence type="ECO:0000256" key="3">
    <source>
        <dbReference type="ARBA" id="ARBA00004496"/>
    </source>
</evidence>
<dbReference type="SMART" id="SM01230">
    <property type="entry name" value="Gln-synt_C"/>
    <property type="match status" value="1"/>
</dbReference>
<dbReference type="InterPro" id="IPR008147">
    <property type="entry name" value="Gln_synt_N"/>
</dbReference>
<evidence type="ECO:0000259" key="21">
    <source>
        <dbReference type="PROSITE" id="PS51987"/>
    </source>
</evidence>
<dbReference type="Pfam" id="PF00348">
    <property type="entry name" value="polyprenyl_synt"/>
    <property type="match status" value="1"/>
</dbReference>
<comment type="similarity">
    <text evidence="4">Belongs to the FPP/GGPP synthase family.</text>
</comment>
<sequence length="937" mass="103265">MVLLFMDGWPIGESDMLLVPDVSTAFVEPFAPQPSLAVICDVVDPHGHRCYALDPRYTARKAHEYMLSSKIADKCFFGPELEFFVFERVRFSTDPYNTHFELVCGEGGGFNRELCPSDRGYRIQAKDGYLRLAPVDSLQDMRSEMLVMLSEVGVTPLLHYHEVAASQCEIGFKYAELVTSADNVQKCKYVLRNVAHSYGKSVTFMPKPVHGDNGNGMHCHQSLWKGGHNIFSGGDSGLSELCLHYIGGIIKHGRALSAFANPSTNSYKRLLPGFEAPTWLVYSTKIAQLMAGLDGIKNRIHPQEVGNRCLYSMDKSETRDFLPVPVSLEEAVESLDGDRDFLLQGDVFTNEQIESYIQLKKLEIDSLQSYPHPFLSVNGFGVYDSAPHHGCTEKYSKGKASDPRLPSRSARCPEKRCAVHGRSIVLLPCILSTAIFGDLHNRDIWVILATLVSFAILGGVDDYLKFTRQNPKGVDRSGMGVYALCIHRCGWVIKFRKPNRRARRACNPADYVSAAILGIIGHLSLQLGTEAVDTASANIPIFCSALAGSALSFLWFNAHPAKIFMGDLGSLSIGASLGLMSVMLKCELIYAISGSIFVAEALSSMAQRESMSDAFNRALVDLRSLVSEDLEAMEQLIVDTSNSDISYIADIVGHLMLSGGKRIRPILLLAVCKMLALEDERRIRIAAAIEFIHSATLLHDDVVDQSELRRGVKTSNSLWGNKASILVGDFLLAAAFQWIVSCGDFELLTVLSGASRTIVTGEIQQMVYSKNLDITREKYLEIISAKTAALFSATCESAGVLSASPHDKREALRNFGHNFGITFQIVDDLLDYTAQHEQWGKAHSQDLSNGQVTLPLIMAYEEADSTGKEILRGALAGRPPDIEAAHSYITSLNIVQKAAKFATEYVDASHKFLEPFPDSQCKSKLSALLHSALQRRF</sequence>
<dbReference type="Gene3D" id="1.10.600.10">
    <property type="entry name" value="Farnesyl Diphosphate Synthase"/>
    <property type="match status" value="1"/>
</dbReference>
<dbReference type="GO" id="GO:0004659">
    <property type="term" value="F:prenyltransferase activity"/>
    <property type="evidence" value="ECO:0007669"/>
    <property type="project" value="InterPro"/>
</dbReference>
<dbReference type="Pfam" id="PF00120">
    <property type="entry name" value="Gln-synt_C"/>
    <property type="match status" value="2"/>
</dbReference>
<dbReference type="InterPro" id="IPR027303">
    <property type="entry name" value="Gln_synth_gly_rich_site"/>
</dbReference>
<evidence type="ECO:0000256" key="12">
    <source>
        <dbReference type="ARBA" id="ARBA00022989"/>
    </source>
</evidence>
<dbReference type="GO" id="GO:0046872">
    <property type="term" value="F:metal ion binding"/>
    <property type="evidence" value="ECO:0007669"/>
    <property type="project" value="UniProtKB-KW"/>
</dbReference>
<comment type="similarity">
    <text evidence="5 19 20">Belongs to the glutamine synthetase family.</text>
</comment>
<comment type="subunit">
    <text evidence="16">Dodecamer. Interacts with BFSP2 and VIM.</text>
</comment>
<dbReference type="GO" id="GO:0016020">
    <property type="term" value="C:membrane"/>
    <property type="evidence" value="ECO:0007669"/>
    <property type="project" value="UniProtKB-SubCell"/>
</dbReference>
<dbReference type="InterPro" id="IPR008949">
    <property type="entry name" value="Isoprenoid_synthase_dom_sf"/>
</dbReference>
<dbReference type="GO" id="GO:0016780">
    <property type="term" value="F:phosphotransferase activity, for other substituted phosphate groups"/>
    <property type="evidence" value="ECO:0007669"/>
    <property type="project" value="InterPro"/>
</dbReference>
<feature type="domain" description="GS catalytic" evidence="21">
    <location>
        <begin position="55"/>
        <end position="299"/>
    </location>
</feature>
<dbReference type="InterPro" id="IPR008146">
    <property type="entry name" value="Gln_synth_cat_dom"/>
</dbReference>
<accession>A0A6A6K0J1</accession>
<dbReference type="PROSITE" id="PS00444">
    <property type="entry name" value="POLYPRENYL_SYNTHASE_2"/>
    <property type="match status" value="1"/>
</dbReference>
<evidence type="ECO:0000256" key="8">
    <source>
        <dbReference type="ARBA" id="ARBA00022679"/>
    </source>
</evidence>
<evidence type="ECO:0000256" key="20">
    <source>
        <dbReference type="RuleBase" id="RU000384"/>
    </source>
</evidence>
<evidence type="ECO:0000256" key="15">
    <source>
        <dbReference type="ARBA" id="ARBA00037583"/>
    </source>
</evidence>
<evidence type="ECO:0000256" key="16">
    <source>
        <dbReference type="ARBA" id="ARBA00038790"/>
    </source>
</evidence>
<evidence type="ECO:0000256" key="11">
    <source>
        <dbReference type="ARBA" id="ARBA00022842"/>
    </source>
</evidence>
<dbReference type="SFLD" id="SFLDS00005">
    <property type="entry name" value="Isoprenoid_Synthase_Type_I"/>
    <property type="match status" value="1"/>
</dbReference>
<dbReference type="GO" id="GO:0008299">
    <property type="term" value="P:isoprenoid biosynthetic process"/>
    <property type="evidence" value="ECO:0007669"/>
    <property type="project" value="InterPro"/>
</dbReference>
<dbReference type="SUPFAM" id="SSF55931">
    <property type="entry name" value="Glutamine synthetase/guanido kinase"/>
    <property type="match status" value="1"/>
</dbReference>
<evidence type="ECO:0000256" key="1">
    <source>
        <dbReference type="ARBA" id="ARBA00001946"/>
    </source>
</evidence>
<dbReference type="Proteomes" id="UP000467840">
    <property type="component" value="Unassembled WGS sequence"/>
</dbReference>
<keyword evidence="8" id="KW-0808">Transferase</keyword>
<name>A0A6A6K0J1_HEVBR</name>
<evidence type="ECO:0000256" key="10">
    <source>
        <dbReference type="ARBA" id="ARBA00022723"/>
    </source>
</evidence>
<evidence type="ECO:0000256" key="13">
    <source>
        <dbReference type="ARBA" id="ARBA00023136"/>
    </source>
</evidence>
<evidence type="ECO:0000256" key="5">
    <source>
        <dbReference type="ARBA" id="ARBA00009897"/>
    </source>
</evidence>
<evidence type="ECO:0000256" key="18">
    <source>
        <dbReference type="ARBA" id="ARBA00042675"/>
    </source>
</evidence>
<keyword evidence="12" id="KW-1133">Transmembrane helix</keyword>
<dbReference type="PANTHER" id="PTHR43407">
    <property type="entry name" value="GLUTAMINE SYNTHETASE"/>
    <property type="match status" value="1"/>
</dbReference>
<dbReference type="GO" id="GO:0019740">
    <property type="term" value="P:nitrogen utilization"/>
    <property type="evidence" value="ECO:0007669"/>
    <property type="project" value="TreeGrafter"/>
</dbReference>